<feature type="domain" description="CusB-like beta-barrel" evidence="5">
    <location>
        <begin position="208"/>
        <end position="281"/>
    </location>
</feature>
<dbReference type="SUPFAM" id="SSF111369">
    <property type="entry name" value="HlyD-like secretion proteins"/>
    <property type="match status" value="1"/>
</dbReference>
<proteinExistence type="inferred from homology"/>
<dbReference type="Pfam" id="PF25954">
    <property type="entry name" value="Beta-barrel_RND_2"/>
    <property type="match status" value="1"/>
</dbReference>
<feature type="signal peptide" evidence="3">
    <location>
        <begin position="1"/>
        <end position="20"/>
    </location>
</feature>
<evidence type="ECO:0000259" key="5">
    <source>
        <dbReference type="Pfam" id="PF25954"/>
    </source>
</evidence>
<dbReference type="Gene3D" id="1.10.287.470">
    <property type="entry name" value="Helix hairpin bin"/>
    <property type="match status" value="1"/>
</dbReference>
<feature type="domain" description="YknX-like C-terminal permuted SH3-like" evidence="6">
    <location>
        <begin position="288"/>
        <end position="357"/>
    </location>
</feature>
<comment type="similarity">
    <text evidence="1">Belongs to the membrane fusion protein (MFP) (TC 8.A.1) family.</text>
</comment>
<organism evidence="7 8">
    <name type="scientific">Oryzomonas sagensis</name>
    <dbReference type="NCBI Taxonomy" id="2603857"/>
    <lineage>
        <taxon>Bacteria</taxon>
        <taxon>Pseudomonadati</taxon>
        <taxon>Thermodesulfobacteriota</taxon>
        <taxon>Desulfuromonadia</taxon>
        <taxon>Geobacterales</taxon>
        <taxon>Geobacteraceae</taxon>
        <taxon>Oryzomonas</taxon>
    </lineage>
</organism>
<evidence type="ECO:0000256" key="2">
    <source>
        <dbReference type="SAM" id="MobiDB-lite"/>
    </source>
</evidence>
<accession>A0ABQ6TSC2</accession>
<sequence>MKAVVLFLAGMLAMTLPACSSGKKSEQSAGSAIPVKIGTPHHREDREAVSVSGTTAAPDAPANASFLVSGKVIQVGPREGDPVRKGQLLASVDPTDYRLALAAATAQADMARVAYERAEDEHRRMKMLFDSKSLAPNDYRKFRAAFESARQQVEQAVASEKLSRKHVADATLHASVSGFIAKRAIEPGEMASPGRPVFEIVRLDTVEVSVGVPETDVHLVRAGQRAEVTLPALPGRSFEGTVRLVNVSADAGTRTYMTRISVPNPKHELRIGMVAEAHIRGDRTVKLLTLPVEAIVRDPQGATMVYIYYPAQKRAYAKRVETGVMYGNEIEIKQGLTGDEPVILAGQERLRDGAPVSAIPAGEAPGKKTAAPEKGARQ</sequence>
<dbReference type="PANTHER" id="PTHR30469">
    <property type="entry name" value="MULTIDRUG RESISTANCE PROTEIN MDTA"/>
    <property type="match status" value="1"/>
</dbReference>
<feature type="chain" id="PRO_5046929594" evidence="3">
    <location>
        <begin position="21"/>
        <end position="378"/>
    </location>
</feature>
<keyword evidence="8" id="KW-1185">Reference proteome</keyword>
<evidence type="ECO:0000256" key="3">
    <source>
        <dbReference type="SAM" id="SignalP"/>
    </source>
</evidence>
<dbReference type="Pfam" id="PF25989">
    <property type="entry name" value="YknX_C"/>
    <property type="match status" value="1"/>
</dbReference>
<dbReference type="InterPro" id="IPR058625">
    <property type="entry name" value="MdtA-like_BSH"/>
</dbReference>
<evidence type="ECO:0000313" key="8">
    <source>
        <dbReference type="Proteomes" id="UP000798046"/>
    </source>
</evidence>
<protein>
    <submittedName>
        <fullName evidence="7">Efflux RND transporter periplasmic adaptor subunit</fullName>
    </submittedName>
</protein>
<name>A0ABQ6TSC2_9BACT</name>
<reference evidence="7 8" key="1">
    <citation type="journal article" date="2020" name="Microorganisms">
        <title>Description of Three Novel Members in the Family Geobacteraceae, Oryzomonas japonicum gen. nov., sp. nov., Oryzomonas sagensis sp. nov., and Oryzomonas ruber sp. nov.</title>
        <authorList>
            <person name="Xu Z."/>
            <person name="Masuda Y."/>
            <person name="Hayakawa C."/>
            <person name="Ushijima N."/>
            <person name="Kawano K."/>
            <person name="Shiratori Y."/>
            <person name="Senoo K."/>
            <person name="Itoh H."/>
        </authorList>
    </citation>
    <scope>NUCLEOTIDE SEQUENCE [LARGE SCALE GENOMIC DNA]</scope>
    <source>
        <strain evidence="7 8">Red100</strain>
    </source>
</reference>
<keyword evidence="3" id="KW-0732">Signal</keyword>
<dbReference type="NCBIfam" id="TIGR01730">
    <property type="entry name" value="RND_mfp"/>
    <property type="match status" value="1"/>
</dbReference>
<comment type="caution">
    <text evidence="7">The sequence shown here is derived from an EMBL/GenBank/DDBJ whole genome shotgun (WGS) entry which is preliminary data.</text>
</comment>
<dbReference type="Gene3D" id="2.40.30.170">
    <property type="match status" value="1"/>
</dbReference>
<gene>
    <name evidence="7" type="ORF">F6V30_03255</name>
</gene>
<dbReference type="InterPro" id="IPR058792">
    <property type="entry name" value="Beta-barrel_RND_2"/>
</dbReference>
<dbReference type="Gene3D" id="2.40.420.20">
    <property type="match status" value="1"/>
</dbReference>
<dbReference type="Gene3D" id="2.40.50.100">
    <property type="match status" value="1"/>
</dbReference>
<dbReference type="Proteomes" id="UP000798046">
    <property type="component" value="Unassembled WGS sequence"/>
</dbReference>
<dbReference type="InterPro" id="IPR058637">
    <property type="entry name" value="YknX-like_C"/>
</dbReference>
<evidence type="ECO:0000259" key="6">
    <source>
        <dbReference type="Pfam" id="PF25989"/>
    </source>
</evidence>
<feature type="region of interest" description="Disordered" evidence="2">
    <location>
        <begin position="22"/>
        <end position="44"/>
    </location>
</feature>
<feature type="region of interest" description="Disordered" evidence="2">
    <location>
        <begin position="354"/>
        <end position="378"/>
    </location>
</feature>
<evidence type="ECO:0000259" key="4">
    <source>
        <dbReference type="Pfam" id="PF25917"/>
    </source>
</evidence>
<evidence type="ECO:0000256" key="1">
    <source>
        <dbReference type="ARBA" id="ARBA00009477"/>
    </source>
</evidence>
<evidence type="ECO:0000313" key="7">
    <source>
        <dbReference type="EMBL" id="KAB0671607.1"/>
    </source>
</evidence>
<dbReference type="EMBL" id="VZRA01000001">
    <property type="protein sequence ID" value="KAB0671607.1"/>
    <property type="molecule type" value="Genomic_DNA"/>
</dbReference>
<feature type="domain" description="Multidrug resistance protein MdtA-like barrel-sandwich hybrid" evidence="4">
    <location>
        <begin position="68"/>
        <end position="201"/>
    </location>
</feature>
<dbReference type="PANTHER" id="PTHR30469:SF15">
    <property type="entry name" value="HLYD FAMILY OF SECRETION PROTEINS"/>
    <property type="match status" value="1"/>
</dbReference>
<dbReference type="Pfam" id="PF25917">
    <property type="entry name" value="BSH_RND"/>
    <property type="match status" value="1"/>
</dbReference>
<dbReference type="InterPro" id="IPR006143">
    <property type="entry name" value="RND_pump_MFP"/>
</dbReference>
<dbReference type="RefSeq" id="WP_151155058.1">
    <property type="nucleotide sequence ID" value="NZ_VZRA01000001.1"/>
</dbReference>